<dbReference type="EMBL" id="CDMZ01003859">
    <property type="protein sequence ID" value="CEM47837.1"/>
    <property type="molecule type" value="Genomic_DNA"/>
</dbReference>
<dbReference type="AlphaFoldDB" id="A0A0G4HTY1"/>
<proteinExistence type="predicted"/>
<evidence type="ECO:0000256" key="1">
    <source>
        <dbReference type="SAM" id="MobiDB-lite"/>
    </source>
</evidence>
<feature type="compositionally biased region" description="Low complexity" evidence="1">
    <location>
        <begin position="397"/>
        <end position="407"/>
    </location>
</feature>
<protein>
    <submittedName>
        <fullName evidence="2">Uncharacterized protein</fullName>
    </submittedName>
</protein>
<name>A0A0G4HTY1_9ALVE</name>
<gene>
    <name evidence="2" type="ORF">Cvel_31590</name>
</gene>
<evidence type="ECO:0000313" key="2">
    <source>
        <dbReference type="EMBL" id="CEM47837.1"/>
    </source>
</evidence>
<dbReference type="VEuPathDB" id="CryptoDB:Cvel_31590"/>
<sequence length="750" mass="80276">MTFIEPLSTAGGFLSNSFSSGGEADDPSTQMDVPITGPPPSVFVESSSSSFSSSSSLSASSSRKFSVEATAHCVDPVLNLVEGARLFAGDSGGGGLTTAAPEASEEGGPSSPRVVGWGDPFYGSAIFVEPGEGLGPHFVDGSWGGEEGEDDSSLSTSLNGWVTFENGEHLVSASDCAPLMVSEREVGEGRMAMGFLLDVKDIREDERRVLFDNGVGFQVGVVGKRDGRMDFGILPSAGEGGKWVAKGNGVMAETCFGFPGFFLIALDKEGGVGIWKQRSRLKAREEFPPETGRDAGGLNLWARLGGLGRLTLGCDGKGENCFPGRLGFFFFQRDIAEDPQALTEEILREEIDWEGTCGNGALDPGEQCDPDMMIVEEEEEELTGKEEETGTEGSGSSGETDTTPPSEFLERKEQAVLLSELRSRKGKRKARQGNLCSCSCRARCPKFEDTLGPSQKGRFLIDGTGQEFRTVLSLRCNELGGSHPDGGPLREDEVVCGTAVPGEWTRTRTSLVCKNGRLGFFFFQRDIAEDPQALTEEILREEIDWEGTCGNGALDPGEQCDPDMMIVEEEEEELTGKEEETGTEGSGSSGETDTTPPSEFLERKEQAVLLSELRSRKGKRKARQGNLCSCSCRARCPKFEDTLGPSQKGRFLIDGTGQEFRTVLSLRCNELGGSHPDGGPLREDEVVCGTAVPGEWTRTRTSLVCKNGRAGGRAGVNSCMGGEGGSWGSTAEKGRASLSQYFCVSLFVCL</sequence>
<organism evidence="2">
    <name type="scientific">Chromera velia CCMP2878</name>
    <dbReference type="NCBI Taxonomy" id="1169474"/>
    <lineage>
        <taxon>Eukaryota</taxon>
        <taxon>Sar</taxon>
        <taxon>Alveolata</taxon>
        <taxon>Colpodellida</taxon>
        <taxon>Chromeraceae</taxon>
        <taxon>Chromera</taxon>
    </lineage>
</organism>
<reference evidence="2" key="1">
    <citation type="submission" date="2014-11" db="EMBL/GenBank/DDBJ databases">
        <authorList>
            <person name="Otto D Thomas"/>
            <person name="Naeem Raeece"/>
        </authorList>
    </citation>
    <scope>NUCLEOTIDE SEQUENCE</scope>
</reference>
<accession>A0A0G4HTY1</accession>
<feature type="compositionally biased region" description="Low complexity" evidence="1">
    <location>
        <begin position="589"/>
        <end position="599"/>
    </location>
</feature>
<feature type="region of interest" description="Disordered" evidence="1">
    <location>
        <begin position="378"/>
        <end position="412"/>
    </location>
</feature>
<feature type="region of interest" description="Disordered" evidence="1">
    <location>
        <begin position="570"/>
        <end position="604"/>
    </location>
</feature>
<feature type="region of interest" description="Disordered" evidence="1">
    <location>
        <begin position="14"/>
        <end position="47"/>
    </location>
</feature>
<dbReference type="PhylomeDB" id="A0A0G4HTY1"/>